<evidence type="ECO:0000313" key="1">
    <source>
        <dbReference type="EMBL" id="SPD32086.1"/>
    </source>
</evidence>
<sequence>MLLQGPPWVYVRAVPCVASSLRCVPVVSAFQIWWFQ</sequence>
<accession>A0A2N9J3L8</accession>
<name>A0A2N9J3L8_FAGSY</name>
<organism evidence="1">
    <name type="scientific">Fagus sylvatica</name>
    <name type="common">Beechnut</name>
    <dbReference type="NCBI Taxonomy" id="28930"/>
    <lineage>
        <taxon>Eukaryota</taxon>
        <taxon>Viridiplantae</taxon>
        <taxon>Streptophyta</taxon>
        <taxon>Embryophyta</taxon>
        <taxon>Tracheophyta</taxon>
        <taxon>Spermatophyta</taxon>
        <taxon>Magnoliopsida</taxon>
        <taxon>eudicotyledons</taxon>
        <taxon>Gunneridae</taxon>
        <taxon>Pentapetalae</taxon>
        <taxon>rosids</taxon>
        <taxon>fabids</taxon>
        <taxon>Fagales</taxon>
        <taxon>Fagaceae</taxon>
        <taxon>Fagus</taxon>
    </lineage>
</organism>
<protein>
    <submittedName>
        <fullName evidence="1">Uncharacterized protein</fullName>
    </submittedName>
</protein>
<dbReference type="AlphaFoldDB" id="A0A2N9J3L8"/>
<dbReference type="EMBL" id="OIVN01006388">
    <property type="protein sequence ID" value="SPD32086.1"/>
    <property type="molecule type" value="Genomic_DNA"/>
</dbReference>
<gene>
    <name evidence="1" type="ORF">FSB_LOCUS59968</name>
</gene>
<proteinExistence type="predicted"/>
<reference evidence="1" key="1">
    <citation type="submission" date="2018-02" db="EMBL/GenBank/DDBJ databases">
        <authorList>
            <person name="Cohen D.B."/>
            <person name="Kent A.D."/>
        </authorList>
    </citation>
    <scope>NUCLEOTIDE SEQUENCE</scope>
</reference>